<dbReference type="FunFam" id="3.40.47.10:FF:000019">
    <property type="entry name" value="Polyketide synthase type I"/>
    <property type="match status" value="2"/>
</dbReference>
<dbReference type="InterPro" id="IPR016039">
    <property type="entry name" value="Thiolase-like"/>
</dbReference>
<dbReference type="InterPro" id="IPR042104">
    <property type="entry name" value="PKS_dehydratase_sf"/>
</dbReference>
<dbReference type="PROSITE" id="PS52019">
    <property type="entry name" value="PKS_MFAS_DH"/>
    <property type="match status" value="1"/>
</dbReference>
<dbReference type="Gene3D" id="3.30.300.30">
    <property type="match status" value="1"/>
</dbReference>
<dbReference type="SUPFAM" id="SSF51735">
    <property type="entry name" value="NAD(P)-binding Rossmann-fold domains"/>
    <property type="match status" value="4"/>
</dbReference>
<organism evidence="17">
    <name type="scientific">uncultured Candidatus Entotheonella sp</name>
    <dbReference type="NCBI Taxonomy" id="312019"/>
    <lineage>
        <taxon>Bacteria</taxon>
        <taxon>Pseudomonadati</taxon>
        <taxon>Nitrospinota/Tectimicrobiota group</taxon>
        <taxon>Candidatus Tectimicrobiota</taxon>
        <taxon>Candidatus Entotheonellia</taxon>
        <taxon>Candidatus Entotheonellales</taxon>
        <taxon>Candidatus Entotheonellaceae</taxon>
        <taxon>Candidatus Entotheonella</taxon>
        <taxon>environmental samples</taxon>
    </lineage>
</organism>
<dbReference type="InterPro" id="IPR010071">
    <property type="entry name" value="AA_adenyl_dom"/>
</dbReference>
<dbReference type="Gene3D" id="3.40.50.980">
    <property type="match status" value="2"/>
</dbReference>
<feature type="domain" description="PKS/mFAS DH" evidence="16">
    <location>
        <begin position="2418"/>
        <end position="2720"/>
    </location>
</feature>
<evidence type="ECO:0000256" key="2">
    <source>
        <dbReference type="ARBA" id="ARBA00004496"/>
    </source>
</evidence>
<feature type="region of interest" description="Disordered" evidence="13">
    <location>
        <begin position="1784"/>
        <end position="1814"/>
    </location>
</feature>
<dbReference type="InterPro" id="IPR054514">
    <property type="entry name" value="RhiE-like_linker"/>
</dbReference>
<dbReference type="Pfam" id="PF00881">
    <property type="entry name" value="Nitroreductase"/>
    <property type="match status" value="1"/>
</dbReference>
<feature type="compositionally biased region" description="Pro residues" evidence="13">
    <location>
        <begin position="3254"/>
        <end position="3270"/>
    </location>
</feature>
<dbReference type="FunFam" id="3.40.50.980:FF:000001">
    <property type="entry name" value="Non-ribosomal peptide synthetase"/>
    <property type="match status" value="1"/>
</dbReference>
<dbReference type="InterPro" id="IPR050091">
    <property type="entry name" value="PKS_NRPS_Biosynth_Enz"/>
</dbReference>
<dbReference type="NCBIfam" id="TIGR01733">
    <property type="entry name" value="AA-adenyl-dom"/>
    <property type="match status" value="1"/>
</dbReference>
<dbReference type="GO" id="GO:0016491">
    <property type="term" value="F:oxidoreductase activity"/>
    <property type="evidence" value="ECO:0007669"/>
    <property type="project" value="InterPro"/>
</dbReference>
<dbReference type="GO" id="GO:0006633">
    <property type="term" value="P:fatty acid biosynthetic process"/>
    <property type="evidence" value="ECO:0007669"/>
    <property type="project" value="TreeGrafter"/>
</dbReference>
<feature type="domain" description="Carrier" evidence="14">
    <location>
        <begin position="1701"/>
        <end position="1777"/>
    </location>
</feature>
<dbReference type="CDD" id="cd17646">
    <property type="entry name" value="A_NRPS_AB3403-like"/>
    <property type="match status" value="1"/>
</dbReference>
<feature type="domain" description="Ketosynthase family 3 (KS3)" evidence="15">
    <location>
        <begin position="1114"/>
        <end position="1533"/>
    </location>
</feature>
<dbReference type="GO" id="GO:0004312">
    <property type="term" value="F:fatty acid synthase activity"/>
    <property type="evidence" value="ECO:0007669"/>
    <property type="project" value="TreeGrafter"/>
</dbReference>
<dbReference type="GO" id="GO:0043041">
    <property type="term" value="P:amino acid activation for nonribosomal peptide biosynthetic process"/>
    <property type="evidence" value="ECO:0007669"/>
    <property type="project" value="UniProtKB-ARBA"/>
</dbReference>
<dbReference type="InterPro" id="IPR036291">
    <property type="entry name" value="NAD(P)-bd_dom_sf"/>
</dbReference>
<evidence type="ECO:0000256" key="6">
    <source>
        <dbReference type="ARBA" id="ARBA00022553"/>
    </source>
</evidence>
<keyword evidence="6" id="KW-0597">Phosphoprotein</keyword>
<dbReference type="Pfam" id="PF00501">
    <property type="entry name" value="AMP-binding"/>
    <property type="match status" value="1"/>
</dbReference>
<dbReference type="CDD" id="cd08953">
    <property type="entry name" value="KR_2_SDR_x"/>
    <property type="match status" value="1"/>
</dbReference>
<dbReference type="InterPro" id="IPR014030">
    <property type="entry name" value="Ketoacyl_synth_N"/>
</dbReference>
<keyword evidence="4" id="KW-0596">Phosphopantetheine</keyword>
<feature type="region of interest" description="Disordered" evidence="13">
    <location>
        <begin position="3117"/>
        <end position="3136"/>
    </location>
</feature>
<evidence type="ECO:0000256" key="10">
    <source>
        <dbReference type="ARBA" id="ARBA00023268"/>
    </source>
</evidence>
<keyword evidence="7" id="KW-0808">Transferase</keyword>
<feature type="region of interest" description="N-terminal hotdog fold" evidence="12">
    <location>
        <begin position="2418"/>
        <end position="2551"/>
    </location>
</feature>
<dbReference type="Pfam" id="PF08659">
    <property type="entry name" value="KR"/>
    <property type="match status" value="2"/>
</dbReference>
<dbReference type="Pfam" id="PF00109">
    <property type="entry name" value="ketoacyl-synt"/>
    <property type="match status" value="3"/>
</dbReference>
<dbReference type="SMART" id="SM00823">
    <property type="entry name" value="PKS_PP"/>
    <property type="match status" value="4"/>
</dbReference>
<dbReference type="GO" id="GO:0005886">
    <property type="term" value="C:plasma membrane"/>
    <property type="evidence" value="ECO:0007669"/>
    <property type="project" value="TreeGrafter"/>
</dbReference>
<comment type="pathway">
    <text evidence="3">Antibiotic biosynthesis.</text>
</comment>
<dbReference type="InterPro" id="IPR014031">
    <property type="entry name" value="Ketoacyl_synth_C"/>
</dbReference>
<dbReference type="InterPro" id="IPR032821">
    <property type="entry name" value="PKS_assoc"/>
</dbReference>
<comment type="subcellular location">
    <subcellularLocation>
        <location evidence="2">Cytoplasm</location>
    </subcellularLocation>
</comment>
<dbReference type="SUPFAM" id="SSF47336">
    <property type="entry name" value="ACP-like"/>
    <property type="match status" value="5"/>
</dbReference>
<evidence type="ECO:0000256" key="7">
    <source>
        <dbReference type="ARBA" id="ARBA00022679"/>
    </source>
</evidence>
<evidence type="ECO:0000256" key="9">
    <source>
        <dbReference type="ARBA" id="ARBA00022857"/>
    </source>
</evidence>
<dbReference type="PROSITE" id="PS50075">
    <property type="entry name" value="CARRIER"/>
    <property type="match status" value="4"/>
</dbReference>
<feature type="region of interest" description="C-terminal hotdog fold" evidence="12">
    <location>
        <begin position="2564"/>
        <end position="2720"/>
    </location>
</feature>
<dbReference type="InterPro" id="IPR020845">
    <property type="entry name" value="AMP-binding_CS"/>
</dbReference>
<evidence type="ECO:0000259" key="15">
    <source>
        <dbReference type="PROSITE" id="PS52004"/>
    </source>
</evidence>
<dbReference type="FunFam" id="3.40.50.12780:FF:000012">
    <property type="entry name" value="Non-ribosomal peptide synthetase"/>
    <property type="match status" value="1"/>
</dbReference>
<dbReference type="Pfam" id="PF02801">
    <property type="entry name" value="Ketoacyl-synt_C"/>
    <property type="match status" value="3"/>
</dbReference>
<dbReference type="InterPro" id="IPR020841">
    <property type="entry name" value="PKS_Beta-ketoAc_synthase_dom"/>
</dbReference>
<evidence type="ECO:0000256" key="1">
    <source>
        <dbReference type="ARBA" id="ARBA00001957"/>
    </source>
</evidence>
<dbReference type="InterPro" id="IPR049552">
    <property type="entry name" value="PKS_DH_N"/>
</dbReference>
<dbReference type="GO" id="GO:0031177">
    <property type="term" value="F:phosphopantetheine binding"/>
    <property type="evidence" value="ECO:0007669"/>
    <property type="project" value="InterPro"/>
</dbReference>
<keyword evidence="8" id="KW-0677">Repeat</keyword>
<reference evidence="17" key="1">
    <citation type="journal article" date="2014" name="Nat. Chem. Biol.">
        <title>Calyculin biogenesis from a pyrophosphate protoxin produced by a sponge symbiont.</title>
        <authorList>
            <person name="Wakimoto T."/>
            <person name="Egami Y."/>
            <person name="Nakashima Y."/>
            <person name="Wakimoto Y."/>
            <person name="Mori T."/>
            <person name="Awakawa T."/>
            <person name="Ito T."/>
            <person name="Kenmoku H."/>
            <person name="Asakawa Y."/>
            <person name="Piel J."/>
            <person name="Abe I."/>
        </authorList>
    </citation>
    <scope>NUCLEOTIDE SEQUENCE</scope>
</reference>
<dbReference type="InterPro" id="IPR045851">
    <property type="entry name" value="AMP-bd_C_sf"/>
</dbReference>
<dbReference type="Pfam" id="PF14765">
    <property type="entry name" value="PS-DH"/>
    <property type="match status" value="1"/>
</dbReference>
<dbReference type="InterPro" id="IPR006162">
    <property type="entry name" value="Ppantetheine_attach_site"/>
</dbReference>
<feature type="region of interest" description="Disordered" evidence="13">
    <location>
        <begin position="3247"/>
        <end position="3271"/>
    </location>
</feature>
<dbReference type="SUPFAM" id="SSF53901">
    <property type="entry name" value="Thiolase-like"/>
    <property type="match status" value="3"/>
</dbReference>
<dbReference type="InterPro" id="IPR000873">
    <property type="entry name" value="AMP-dep_synth/lig_dom"/>
</dbReference>
<proteinExistence type="predicted"/>
<feature type="domain" description="Carrier" evidence="14">
    <location>
        <begin position="4546"/>
        <end position="4621"/>
    </location>
</feature>
<dbReference type="Gene3D" id="3.40.109.10">
    <property type="entry name" value="NADH Oxidase"/>
    <property type="match status" value="2"/>
</dbReference>
<feature type="region of interest" description="Disordered" evidence="13">
    <location>
        <begin position="4519"/>
        <end position="4547"/>
    </location>
</feature>
<accession>A0A068PCE6</accession>
<feature type="active site" description="Proton donor; for dehydratase activity" evidence="12">
    <location>
        <position position="2636"/>
    </location>
</feature>
<sequence length="4626" mass="507671">MSMNLPAPYPRSLHELSCLHELIEARLLAAPTAMALSFAGETLSAGELNRRANQCAHYLRGLGVGPDVVVAVLMERSLEAMSAFLGILKAGGAYLPLDPEHPGERLHLILEDAGVSIILTQAHLEDSVAMFDGTLLALDRDRYVLDGELETGPEQIALPEDLAYVIYTSGSTGKPKGCMVPHRAICNRLLWMREQYNVGEHDRILQKTPFTFDVSVWEIFLPMLTGACMVIARPGGHKDNAYLIKTIRAEAITICHFVPSMLRFFLNQQEAGACVSLSRIFTSGEALGNELMSRCLNTLQAELHNLYGPTEAAVDVTYWPCAPRPDHKVPIGRPIANVTIHILDAAGNEQPAGEAGELYIGGIGLARGYLNQPALTREKFIPDRFSDAPNAHLYKTGDKARLLPDGNIEFLGRLDFQVKLRGFRIELGEIESVLRNHEAIREAVVLVREPDSEDPRLVAYIETHGQPVTPQQARAYAKTSLPEYMVPNLFVPMSALPVTQHGKVDRAALPWPINGRVVEVPPVVLPVAPAPLATEPAPPDRIVKTLLALFGEALNVPDLTVSDDLFDVGATSFTMVRMVEQVDEHFGISVPIDVFLDQPTVAAIAEYLIAQRPDLLPDGAQRMVNGTARVEPESQEKAFALPEIRFTARSGVMRHFSGLLRREPFDRFLSLLKCHDGKYLYASAGGLNPTRTYVYIQAVEGIPQGVYYLHPLEHALYPICRPAAIDAAVFAERDRPLFAKADFAVFLIAQMDAIEPIYQDAAPTLVVLEAGYMGQLLFSRAVDFGLNVVPATGVDFANIRDLFDPGPEHQFIHCLLGGVADSHIGEQEQSRAGDFASSADLFAHCQQDGFAAFLTQVGGSAFPTPEVSERLHREQPQIRQFDENVVPITLANEPVDPQRYRIRACQRDYLEQPVPLASFSGFLSLLRPLGDQDTFLYPSLMCSLANTPGLNCYVYVRPDGVAGVPGGIYHYNPVRHELTTVRPGLSHELHHCYTPFNRKHAQQARFALFLVAPLAALRPLYGENSLYLALLESGYMGQLLLDRQAEFSIGVCPIGGMLFDKIRDDFRLAQDDTLVHSFVCGSYETQMPRHWQYLSPPPSAAQNGSVEMARDSRMYDIAITGISGRYPGAPDIKTFGRNLMEGRDSFRTLHFSDADHYHLEDDGGYSHHGGFLEDIDQFDSLFFGITPVEARHMDPQERLMLEVAQACLEDAGYTGEALNHGGRVGVYIGAMWDDYQHHGSACWQADDDEQASSSHASIANRISYFFDFKGPSVSFDTSCSSAMTALHHACVAINSGHIQAALVGGVNLMSHPYHQGLLQQLDMLSPDAHCHAFGRDADGWVAGEGVGAILIKARANAERDGDTIRALIRGTTIGHSGRTFRFGAPSAHAQEAAIRDALGHSGVTPDSINYVEAAAPGAAIADAAEFNALAAVFADSATRVGSVKPNIGHLESASAMSQLTKVLLQLKDHRIFPTIHVTTLNPMIKLVDGGLSIATSLQPWDSRCDDRGSPLPRRALINAFGATGSNGHAVLEEYVTAPLPEIRIPVLIVLSAETTEQLTSVARQLHDFLDTPPLPRLVDMGHTLRIGRVALTERLVLVAETHDELREKLERFISTGGGPDLYRGHANQGSTAAHTDASPEDLHGLAQQWVDGAAVSWDLLSRHGERRVPLPTYPFAGPRHRLAGRMPQLHALAPISRNKSAAAGALVPHLKTLIAQVSEIPISRLNERATFDTYGLTSAMITKLTALLEKDLGECSKTMFFEYQSIQDLADYLAANHADQLQRLGDPPAVTEPARPMRRPGTRPAPVSRTPSSGEPIAVIGLSGRYPGAPSPEVFWENLKNGVDSISEIPRERWDYRTLPDGAIARWGGFIDDVDCFDPLFFNISPREAERMDPQERLFLETVWHAVEDAGYSREALEAAFAGRVGVFTGAMYGEYQFFSAPLSESGFAISTSYGSIANRVSYIFNLHGPSLAIDSLCSSSLTALHLAVESIRRGECLAAIAGGVNLSLHPNKYLLLAEMQMASADGRCRSFGAGGTGMVPGEGVGAVLLKPLAQAERDGDRIYGMIRASAINHDGRTNGYTVPNPNAQAEMIESALARAGTCPEWISYVEAHGTGTPLGDPIEIAGLTRAFATDKTGYCALGSVKSNIGHPEAAAGIAGLTKILLQMQHCQLVPSLHAEETNPSIDFARTPFTLQRECCEWKRPTIDGREIPRLACISSFGAGGANAHAVIEEYRETASEPRGEQRPVVIVLSARDDERLHQVGENLLRFLEMEGRETGCGLNDLAFTLQVGREAMEERLAFIANDLDGVRESLTVFLNQTDSAGLFRDRINTRQDGIALLTDDEDSRDLIDKWIAKGRLDKIAELWVRGFAIDWPRPVGARRIALPLYPFARERYAPPAGAAMAPVPTNVSAGLLHPLLHRNTSDFSEQRYTSSFHGQAFFLADHVVVLHDREQQVLPAVAYLEMARAAITQASGMPTANELLSLQFHNIVWVQPLVVADRAQDVHISLALEEGAEADRLGPIHFEVYTDNGQRAVHSQGIATFADFEESTLDLTALQAEIDRPGPDCESFYRAFRDAGLHHGPAYRGLSQLHSSAKESVILARLELPAMVSETLTTPTDAGADRFLLHPSMMDAALQASAALYTDSDHHAPALPFALDELQIHGRCTQTMWAVVRPAAGVASDKIRKCDIDLCDEEGRVRVRMKGFSSRLLETNATAPTGTLLYQPVWRSAPIVDEPFSPAYATRELLVGNGLELDIAGTRLDTSRGEEGYVDIAAQTFETIKTLLARKRQGNMLLQILLPGPPSAFSGLIGLLRTAHLENPRFIGQLIEIDAATACSGNALNDILDACAALPDQDHIRYRDNGRELADWEEIEGPEGQPHLPWKDGGIYLITGGAGGLGRLLVREIANHCEHATVILSGRSARQETSDIPSGIRVEYRQTDITSREAVADLLGSIVRNHGNLHGIIHAAGVLDDDFIIRKSAEAFRAVLEPKVLGTSWLAREASDLDFLVLFSSTSGVFGNVAQADYAAANGFLDAVATAHPEIPFLSVNWPLWQEGGMRPDAATEQELAQSTGAMAMSEHDGFAALYRGLELENPRLLVLSGQRQRLRHTMDATAQEAETEAPPSAPVRPSVETTPAALTEQAHLYFKSLLCDTLRLPTHRIRAEEPLERYGIDSIMVMQMTNQLETVFGSLSKTLFFEYQTLAELTEYFLGQYGDRMRQLLGGKKELDSPIRRPAANGLRRHSAMKDMPPPQAAPPPQTTPPPQAKTVGIAVIGLTGRYPEAADLDTFWQNLAEGRNSISEVPAERWDWHDWFSQDATRTGVHLSRWGGFLDDVDKFDPLFFNIAPRDARFMDPQERLFLEGAWSAMEDAGYRRSDLPARTGVYAGVMYGEYQLLGLEASPNGRETATSNLYASIANRISYALNLHGPSMTIDTMCSSSLTCLDLALRDLQQGRTDLAFAGGVNLTIHPNKYTILSDSRFISNRGYCESFGEGGDGYIPGEGVGVAVLKRLDDALRDHDHIYGVIIGSAVNHDGKTNGYTVPNPRAQQMAIADALAESGVHAEDISYIEAHGTGTKLGDPIEMTGLTRAFSEHTSKTAYCRIGSAKSNIGHCESAAGIAGVTKVLLQMQKGLIAPSLHSEKLNPNIDFAATPFVVNQTLRPWDRPASGAPRMAGISSFGAGGSNAHLIIREHIDAAPRSTGTHHSHLHPIVLSALNEERLKVYAGQLLAWLEKHQNSATPTVPMARDRFENEVRTILAELLQVDVAEIETNASLEEYGIEPVHLNTLFERLRESFPHSVPETVPSVRSIAAICDLLLQQVPAETTPLLLTDLAYTLLVGREHLEERLGLIVTSAEELRRKLGAFLEGTETDLFRGNTKEKTTLFEADEALAGVVDTWLQRRQYDRLLKLWVSGHDLEWQKLWQDEDPSSHPHRISLPSYPFARQRYWLPDKKPNTGPDTITRPVAPQAEKHLAPQAEKTLAPRAETSLMSQSGKQWLCVAETWHDHSLPEDLDWQEALQHNDGKHIAIIYQDEAKATALQSLLEQLGQALPKGLHIDTVPVDALTNDKPCVESPDVVLFAGPQQAVELVAQPVEADLAAVFHLSQTLMQGAWNKPIRIYYLHSSGDGPRLDCEALSGFLKSAVMENSRHGWTCIDSDGDLVANQAQLMIQEWLADAAATPPPFVELRYRRGQRQLRRLEETYPQQPDAPVFRSGATYLLTGGFGPVGELLCRELAQRYRARLVILSRGALDEERRSLCRDLETLGASVHYHAVDIGDRDALQKTYAEVRREVGPIHGVIHLARLVEDGPILSKKWSSFQQVIRAKVQGTIYLDACTADEPLDFFLLFSSMGAFGIRGSADYGYSAAFQNAFAAWRRQMQERGGRPGETTALCWGFWSVDRYMPANREQTITESGFDPIDMAAAFPMIEAGCSHQNPALGLMAVRDGDRARRELGLTPSRAELLANQLPLWEQRQRQGIPLSIDDIHELIDAEEISTLDPELVTRLHRLLFPQTNDLDTPTEPLESVDPPQMSPPTAGPPTASLELTDTIRATLAEILEIDDIDENQPFPDYGLDSISGMRLTVSLEKKLAREIDAQWLIDFPTVKSLSQQLAKQQEPIMR</sequence>
<keyword evidence="5" id="KW-0963">Cytoplasm</keyword>
<dbReference type="InterPro" id="IPR009081">
    <property type="entry name" value="PP-bd_ACP"/>
</dbReference>
<dbReference type="EMBL" id="AB933566">
    <property type="protein sequence ID" value="BAP05591.1"/>
    <property type="molecule type" value="Genomic_DNA"/>
</dbReference>
<evidence type="ECO:0000256" key="3">
    <source>
        <dbReference type="ARBA" id="ARBA00004792"/>
    </source>
</evidence>
<feature type="domain" description="Carrier" evidence="14">
    <location>
        <begin position="3143"/>
        <end position="3219"/>
    </location>
</feature>
<dbReference type="FunFam" id="1.10.1200.10:FF:000019">
    <property type="entry name" value="Phenolpthiocerol synthesis type-I polyketide synthase PPSA"/>
    <property type="match status" value="1"/>
</dbReference>
<evidence type="ECO:0000256" key="5">
    <source>
        <dbReference type="ARBA" id="ARBA00022490"/>
    </source>
</evidence>
<dbReference type="Pfam" id="PF16197">
    <property type="entry name" value="KAsynt_C_assoc"/>
    <property type="match status" value="1"/>
</dbReference>
<protein>
    <submittedName>
        <fullName evidence="17">CalC</fullName>
    </submittedName>
</protein>
<dbReference type="Pfam" id="PF13193">
    <property type="entry name" value="AMP-binding_C"/>
    <property type="match status" value="1"/>
</dbReference>
<dbReference type="InterPro" id="IPR020806">
    <property type="entry name" value="PKS_PP-bd"/>
</dbReference>
<dbReference type="SUPFAM" id="SSF55469">
    <property type="entry name" value="FMN-dependent nitroreductase-like"/>
    <property type="match status" value="2"/>
</dbReference>
<dbReference type="GO" id="GO:0044550">
    <property type="term" value="P:secondary metabolite biosynthetic process"/>
    <property type="evidence" value="ECO:0007669"/>
    <property type="project" value="UniProtKB-ARBA"/>
</dbReference>
<dbReference type="FunFam" id="3.40.50.980:FF:000002">
    <property type="entry name" value="Enterobactin synthetase component F"/>
    <property type="match status" value="1"/>
</dbReference>
<dbReference type="InterPro" id="IPR057326">
    <property type="entry name" value="KR_dom"/>
</dbReference>
<dbReference type="Gene3D" id="3.10.129.110">
    <property type="entry name" value="Polyketide synthase dehydratase"/>
    <property type="match status" value="1"/>
</dbReference>
<dbReference type="CDD" id="cd00833">
    <property type="entry name" value="PKS"/>
    <property type="match status" value="3"/>
</dbReference>
<dbReference type="Gene3D" id="3.40.50.720">
    <property type="entry name" value="NAD(P)-binding Rossmann-like Domain"/>
    <property type="match status" value="2"/>
</dbReference>
<dbReference type="Gene3D" id="3.30.70.3290">
    <property type="match status" value="1"/>
</dbReference>
<evidence type="ECO:0000259" key="14">
    <source>
        <dbReference type="PROSITE" id="PS50075"/>
    </source>
</evidence>
<dbReference type="GO" id="GO:0005737">
    <property type="term" value="C:cytoplasm"/>
    <property type="evidence" value="ECO:0007669"/>
    <property type="project" value="UniProtKB-SubCell"/>
</dbReference>
<dbReference type="InterPro" id="IPR025110">
    <property type="entry name" value="AMP-bd_C"/>
</dbReference>
<feature type="active site" description="Proton acceptor; for dehydratase activity" evidence="12">
    <location>
        <position position="2447"/>
    </location>
</feature>
<dbReference type="Pfam" id="PF22336">
    <property type="entry name" value="RhiE-like_linker"/>
    <property type="match status" value="3"/>
</dbReference>
<dbReference type="Gene3D" id="1.10.1240.100">
    <property type="match status" value="2"/>
</dbReference>
<dbReference type="InterPro" id="IPR029479">
    <property type="entry name" value="Nitroreductase"/>
</dbReference>
<dbReference type="PROSITE" id="PS00012">
    <property type="entry name" value="PHOSPHOPANTETHEINE"/>
    <property type="match status" value="2"/>
</dbReference>
<dbReference type="Pfam" id="PF00550">
    <property type="entry name" value="PP-binding"/>
    <property type="match status" value="5"/>
</dbReference>
<dbReference type="InterPro" id="IPR049900">
    <property type="entry name" value="PKS_mFAS_DH"/>
</dbReference>
<feature type="domain" description="Ketosynthase family 3 (KS3)" evidence="15">
    <location>
        <begin position="3273"/>
        <end position="3697"/>
    </location>
</feature>
<dbReference type="Pfam" id="PF21089">
    <property type="entry name" value="PKS_DH_N"/>
    <property type="match status" value="1"/>
</dbReference>
<feature type="domain" description="Carrier" evidence="14">
    <location>
        <begin position="537"/>
        <end position="612"/>
    </location>
</feature>
<feature type="domain" description="Ketosynthase family 3 (KS3)" evidence="15">
    <location>
        <begin position="1814"/>
        <end position="2234"/>
    </location>
</feature>
<dbReference type="FunFam" id="3.30.300.30:FF:000010">
    <property type="entry name" value="Enterobactin synthetase component F"/>
    <property type="match status" value="1"/>
</dbReference>
<dbReference type="PANTHER" id="PTHR43775">
    <property type="entry name" value="FATTY ACID SYNTHASE"/>
    <property type="match status" value="1"/>
</dbReference>
<dbReference type="InterPro" id="IPR013968">
    <property type="entry name" value="PKS_KR"/>
</dbReference>
<evidence type="ECO:0000256" key="11">
    <source>
        <dbReference type="ARBA" id="ARBA00054155"/>
    </source>
</evidence>
<evidence type="ECO:0000256" key="8">
    <source>
        <dbReference type="ARBA" id="ARBA00022737"/>
    </source>
</evidence>
<evidence type="ECO:0000256" key="4">
    <source>
        <dbReference type="ARBA" id="ARBA00022450"/>
    </source>
</evidence>
<keyword evidence="10" id="KW-0511">Multifunctional enzyme</keyword>
<dbReference type="InterPro" id="IPR000415">
    <property type="entry name" value="Nitroreductase-like"/>
</dbReference>
<feature type="compositionally biased region" description="Low complexity" evidence="13">
    <location>
        <begin position="3118"/>
        <end position="3128"/>
    </location>
</feature>
<gene>
    <name evidence="17" type="primary">calC</name>
</gene>
<keyword evidence="9" id="KW-0521">NADP</keyword>
<dbReference type="PROSITE" id="PS52004">
    <property type="entry name" value="KS3_2"/>
    <property type="match status" value="3"/>
</dbReference>
<dbReference type="Gene3D" id="1.10.1200.10">
    <property type="entry name" value="ACP-like"/>
    <property type="match status" value="4"/>
</dbReference>
<evidence type="ECO:0000256" key="13">
    <source>
        <dbReference type="SAM" id="MobiDB-lite"/>
    </source>
</evidence>
<dbReference type="SMART" id="SM00822">
    <property type="entry name" value="PKS_KR"/>
    <property type="match status" value="2"/>
</dbReference>
<dbReference type="InterPro" id="IPR049551">
    <property type="entry name" value="PKS_DH_C"/>
</dbReference>
<evidence type="ECO:0000259" key="16">
    <source>
        <dbReference type="PROSITE" id="PS52019"/>
    </source>
</evidence>
<dbReference type="SMART" id="SM01294">
    <property type="entry name" value="PKS_PP_betabranch"/>
    <property type="match status" value="1"/>
</dbReference>
<dbReference type="Gene3D" id="3.40.47.10">
    <property type="match status" value="3"/>
</dbReference>
<dbReference type="GO" id="GO:0071770">
    <property type="term" value="P:DIM/DIP cell wall layer assembly"/>
    <property type="evidence" value="ECO:0007669"/>
    <property type="project" value="TreeGrafter"/>
</dbReference>
<dbReference type="InterPro" id="IPR036736">
    <property type="entry name" value="ACP-like_sf"/>
</dbReference>
<name>A0A068PCE6_9BACT</name>
<dbReference type="PANTHER" id="PTHR43775:SF37">
    <property type="entry name" value="SI:DKEY-61P9.11"/>
    <property type="match status" value="1"/>
</dbReference>
<dbReference type="Gene3D" id="2.30.38.10">
    <property type="entry name" value="Luciferase, Domain 3"/>
    <property type="match status" value="1"/>
</dbReference>
<dbReference type="InterPro" id="IPR020807">
    <property type="entry name" value="PKS_DH"/>
</dbReference>
<dbReference type="SMART" id="SM00825">
    <property type="entry name" value="PKS_KS"/>
    <property type="match status" value="3"/>
</dbReference>
<comment type="cofactor">
    <cofactor evidence="1">
        <name>pantetheine 4'-phosphate</name>
        <dbReference type="ChEBI" id="CHEBI:47942"/>
    </cofactor>
</comment>
<dbReference type="SUPFAM" id="SSF56801">
    <property type="entry name" value="Acetyl-CoA synthetase-like"/>
    <property type="match status" value="1"/>
</dbReference>
<comment type="function">
    <text evidence="11">Involved in production of the polyketide antibiotic thailandamide.</text>
</comment>
<dbReference type="CDD" id="cd02142">
    <property type="entry name" value="McbC_SagB-like_oxidoreductase"/>
    <property type="match status" value="2"/>
</dbReference>
<dbReference type="PROSITE" id="PS00455">
    <property type="entry name" value="AMP_BINDING"/>
    <property type="match status" value="1"/>
</dbReference>
<dbReference type="SMART" id="SM00826">
    <property type="entry name" value="PKS_DH"/>
    <property type="match status" value="1"/>
</dbReference>
<evidence type="ECO:0000256" key="12">
    <source>
        <dbReference type="PROSITE-ProRule" id="PRU01363"/>
    </source>
</evidence>
<evidence type="ECO:0000313" key="17">
    <source>
        <dbReference type="EMBL" id="BAP05591.1"/>
    </source>
</evidence>